<protein>
    <submittedName>
        <fullName evidence="5">Oxidoreductase, short chain dehydrogenase/reductase family protein</fullName>
    </submittedName>
</protein>
<comment type="caution">
    <text evidence="5">The sequence shown here is derived from an EMBL/GenBank/DDBJ whole genome shotgun (WGS) entry which is preliminary data.</text>
</comment>
<dbReference type="Pfam" id="PF13561">
    <property type="entry name" value="adh_short_C2"/>
    <property type="match status" value="1"/>
</dbReference>
<evidence type="ECO:0000256" key="1">
    <source>
        <dbReference type="ARBA" id="ARBA00006484"/>
    </source>
</evidence>
<dbReference type="PRINTS" id="PR00081">
    <property type="entry name" value="GDHRDH"/>
</dbReference>
<proteinExistence type="inferred from homology"/>
<dbReference type="SMART" id="SM00822">
    <property type="entry name" value="PKS_KR"/>
    <property type="match status" value="1"/>
</dbReference>
<evidence type="ECO:0000256" key="3">
    <source>
        <dbReference type="ARBA" id="ARBA00023027"/>
    </source>
</evidence>
<dbReference type="GeneID" id="97401566"/>
<dbReference type="CDD" id="cd05233">
    <property type="entry name" value="SDR_c"/>
    <property type="match status" value="1"/>
</dbReference>
<dbReference type="NCBIfam" id="NF005559">
    <property type="entry name" value="PRK07231.1"/>
    <property type="match status" value="1"/>
</dbReference>
<dbReference type="InterPro" id="IPR020904">
    <property type="entry name" value="Sc_DH/Rdtase_CS"/>
</dbReference>
<gene>
    <name evidence="5" type="ORF">STRTUCAR8_03379</name>
</gene>
<dbReference type="InterPro" id="IPR057326">
    <property type="entry name" value="KR_dom"/>
</dbReference>
<dbReference type="InterPro" id="IPR002347">
    <property type="entry name" value="SDR_fam"/>
</dbReference>
<dbReference type="GO" id="GO:0016491">
    <property type="term" value="F:oxidoreductase activity"/>
    <property type="evidence" value="ECO:0007669"/>
    <property type="project" value="UniProtKB-KW"/>
</dbReference>
<dbReference type="PANTHER" id="PTHR24321">
    <property type="entry name" value="DEHYDROGENASES, SHORT CHAIN"/>
    <property type="match status" value="1"/>
</dbReference>
<dbReference type="AlphaFoldDB" id="L7F5S8"/>
<evidence type="ECO:0000313" key="6">
    <source>
        <dbReference type="Proteomes" id="UP000010931"/>
    </source>
</evidence>
<feature type="domain" description="Ketoreductase" evidence="4">
    <location>
        <begin position="8"/>
        <end position="189"/>
    </location>
</feature>
<sequence length="253" mass="26222">MTARFKGKVVVVTGAGSGIGRASARAFAREGATVVVAGVRPESIEETLRLVEEDGGTATALVADVSRPEDMARLVRETVERHGALDVAHNNAGIFGKPAPVADLDLAVWQSVLDVNLTGVLLSMQQEIAYMREHGGGAIVNTASNIGYHGRRPGMAAYAASKAAVSTLTRVAALDHIKDNVRINAVSPGATDTTMSLRPGETDADRAARLASVVPIGRVATTDEIVAAVLWLASDEASFVVGQDLVVDGGVTS</sequence>
<dbReference type="FunFam" id="3.40.50.720:FF:000084">
    <property type="entry name" value="Short-chain dehydrogenase reductase"/>
    <property type="match status" value="1"/>
</dbReference>
<keyword evidence="6" id="KW-1185">Reference proteome</keyword>
<organism evidence="5 6">
    <name type="scientific">Streptomyces turgidiscabies (strain Car8)</name>
    <dbReference type="NCBI Taxonomy" id="698760"/>
    <lineage>
        <taxon>Bacteria</taxon>
        <taxon>Bacillati</taxon>
        <taxon>Actinomycetota</taxon>
        <taxon>Actinomycetes</taxon>
        <taxon>Kitasatosporales</taxon>
        <taxon>Streptomycetaceae</taxon>
        <taxon>Streptomyces</taxon>
    </lineage>
</organism>
<dbReference type="Gene3D" id="3.40.50.720">
    <property type="entry name" value="NAD(P)-binding Rossmann-like Domain"/>
    <property type="match status" value="1"/>
</dbReference>
<dbReference type="PATRIC" id="fig|698760.3.peg.4837"/>
<dbReference type="SUPFAM" id="SSF51735">
    <property type="entry name" value="NAD(P)-binding Rossmann-fold domains"/>
    <property type="match status" value="1"/>
</dbReference>
<comment type="similarity">
    <text evidence="1">Belongs to the short-chain dehydrogenases/reductases (SDR) family.</text>
</comment>
<dbReference type="PANTHER" id="PTHR24321:SF8">
    <property type="entry name" value="ESTRADIOL 17-BETA-DEHYDROGENASE 8-RELATED"/>
    <property type="match status" value="1"/>
</dbReference>
<dbReference type="RefSeq" id="WP_006378547.1">
    <property type="nucleotide sequence ID" value="NZ_AEJB01000359.1"/>
</dbReference>
<reference evidence="5 6" key="1">
    <citation type="journal article" date="2011" name="Plasmid">
        <title>Streptomyces turgidiscabies Car8 contains a modular pathogenicity island that shares virulence genes with other actinobacterial plant pathogens.</title>
        <authorList>
            <person name="Huguet-Tapia J.C."/>
            <person name="Badger J.H."/>
            <person name="Loria R."/>
            <person name="Pettis G.S."/>
        </authorList>
    </citation>
    <scope>NUCLEOTIDE SEQUENCE [LARGE SCALE GENOMIC DNA]</scope>
    <source>
        <strain evidence="5 6">Car8</strain>
    </source>
</reference>
<dbReference type="PROSITE" id="PS00061">
    <property type="entry name" value="ADH_SHORT"/>
    <property type="match status" value="1"/>
</dbReference>
<dbReference type="Proteomes" id="UP000010931">
    <property type="component" value="Unassembled WGS sequence"/>
</dbReference>
<evidence type="ECO:0000256" key="2">
    <source>
        <dbReference type="ARBA" id="ARBA00023002"/>
    </source>
</evidence>
<dbReference type="STRING" id="85558.T45_00070"/>
<name>L7F5S8_STRT8</name>
<evidence type="ECO:0000259" key="4">
    <source>
        <dbReference type="SMART" id="SM00822"/>
    </source>
</evidence>
<evidence type="ECO:0000313" key="5">
    <source>
        <dbReference type="EMBL" id="ELP66386.1"/>
    </source>
</evidence>
<keyword evidence="2" id="KW-0560">Oxidoreductase</keyword>
<keyword evidence="3" id="KW-0520">NAD</keyword>
<dbReference type="PRINTS" id="PR00080">
    <property type="entry name" value="SDRFAMILY"/>
</dbReference>
<accession>L7F5S8</accession>
<dbReference type="EMBL" id="AEJB01000359">
    <property type="protein sequence ID" value="ELP66386.1"/>
    <property type="molecule type" value="Genomic_DNA"/>
</dbReference>
<dbReference type="InterPro" id="IPR036291">
    <property type="entry name" value="NAD(P)-bd_dom_sf"/>
</dbReference>